<feature type="compositionally biased region" description="Basic and acidic residues" evidence="1">
    <location>
        <begin position="1"/>
        <end position="11"/>
    </location>
</feature>
<name>A0ABS8ST66_DATST</name>
<accession>A0ABS8ST66</accession>
<reference evidence="2 3" key="1">
    <citation type="journal article" date="2021" name="BMC Genomics">
        <title>Datura genome reveals duplications of psychoactive alkaloid biosynthetic genes and high mutation rate following tissue culture.</title>
        <authorList>
            <person name="Rajewski A."/>
            <person name="Carter-House D."/>
            <person name="Stajich J."/>
            <person name="Litt A."/>
        </authorList>
    </citation>
    <scope>NUCLEOTIDE SEQUENCE [LARGE SCALE GENOMIC DNA]</scope>
    <source>
        <strain evidence="2">AR-01</strain>
    </source>
</reference>
<feature type="region of interest" description="Disordered" evidence="1">
    <location>
        <begin position="1"/>
        <end position="27"/>
    </location>
</feature>
<evidence type="ECO:0000313" key="3">
    <source>
        <dbReference type="Proteomes" id="UP000823775"/>
    </source>
</evidence>
<dbReference type="Proteomes" id="UP000823775">
    <property type="component" value="Unassembled WGS sequence"/>
</dbReference>
<keyword evidence="3" id="KW-1185">Reference proteome</keyword>
<evidence type="ECO:0000313" key="2">
    <source>
        <dbReference type="EMBL" id="MCD7461567.1"/>
    </source>
</evidence>
<organism evidence="2 3">
    <name type="scientific">Datura stramonium</name>
    <name type="common">Jimsonweed</name>
    <name type="synonym">Common thornapple</name>
    <dbReference type="NCBI Taxonomy" id="4076"/>
    <lineage>
        <taxon>Eukaryota</taxon>
        <taxon>Viridiplantae</taxon>
        <taxon>Streptophyta</taxon>
        <taxon>Embryophyta</taxon>
        <taxon>Tracheophyta</taxon>
        <taxon>Spermatophyta</taxon>
        <taxon>Magnoliopsida</taxon>
        <taxon>eudicotyledons</taxon>
        <taxon>Gunneridae</taxon>
        <taxon>Pentapetalae</taxon>
        <taxon>asterids</taxon>
        <taxon>lamiids</taxon>
        <taxon>Solanales</taxon>
        <taxon>Solanaceae</taxon>
        <taxon>Solanoideae</taxon>
        <taxon>Datureae</taxon>
        <taxon>Datura</taxon>
    </lineage>
</organism>
<dbReference type="EMBL" id="JACEIK010000733">
    <property type="protein sequence ID" value="MCD7461567.1"/>
    <property type="molecule type" value="Genomic_DNA"/>
</dbReference>
<protein>
    <submittedName>
        <fullName evidence="2">Uncharacterized protein</fullName>
    </submittedName>
</protein>
<gene>
    <name evidence="2" type="ORF">HAX54_046459</name>
</gene>
<sequence>MMVEVTGRHSFDGPSGPLSPSEQGNMILTGSLKMSHASDAGSMEGFVDVKDEPMDQNVAGAICLSPMVENAIFHVTRH</sequence>
<evidence type="ECO:0000256" key="1">
    <source>
        <dbReference type="SAM" id="MobiDB-lite"/>
    </source>
</evidence>
<proteinExistence type="predicted"/>
<feature type="compositionally biased region" description="Polar residues" evidence="1">
    <location>
        <begin position="18"/>
        <end position="27"/>
    </location>
</feature>
<comment type="caution">
    <text evidence="2">The sequence shown here is derived from an EMBL/GenBank/DDBJ whole genome shotgun (WGS) entry which is preliminary data.</text>
</comment>